<accession>A0A2W1BJC9</accession>
<proteinExistence type="predicted"/>
<dbReference type="PROSITE" id="PS50175">
    <property type="entry name" value="ASP_PROT_RETROV"/>
    <property type="match status" value="1"/>
</dbReference>
<feature type="compositionally biased region" description="Low complexity" evidence="2">
    <location>
        <begin position="518"/>
        <end position="537"/>
    </location>
</feature>
<dbReference type="OrthoDB" id="7423265at2759"/>
<reference evidence="4 5" key="1">
    <citation type="journal article" date="2017" name="BMC Biol.">
        <title>Genomic innovations, transcriptional plasticity and gene loss underlying the evolution and divergence of two highly polyphagous and invasive Helicoverpa pest species.</title>
        <authorList>
            <person name="Pearce S.L."/>
            <person name="Clarke D.F."/>
            <person name="East P.D."/>
            <person name="Elfekih S."/>
            <person name="Gordon K.H."/>
            <person name="Jermiin L.S."/>
            <person name="McGaughran A."/>
            <person name="Oakeshott J.G."/>
            <person name="Papanikolaou A."/>
            <person name="Perera O.P."/>
            <person name="Rane R.V."/>
            <person name="Richards S."/>
            <person name="Tay W.T."/>
            <person name="Walsh T.K."/>
            <person name="Anderson A."/>
            <person name="Anderson C.J."/>
            <person name="Asgari S."/>
            <person name="Board P.G."/>
            <person name="Bretschneider A."/>
            <person name="Campbell P.M."/>
            <person name="Chertemps T."/>
            <person name="Christeller J.T."/>
            <person name="Coppin C.W."/>
            <person name="Downes S.J."/>
            <person name="Duan G."/>
            <person name="Farnsworth C.A."/>
            <person name="Good R.T."/>
            <person name="Han L.B."/>
            <person name="Han Y.C."/>
            <person name="Hatje K."/>
            <person name="Horne I."/>
            <person name="Huang Y.P."/>
            <person name="Hughes D.S."/>
            <person name="Jacquin-Joly E."/>
            <person name="James W."/>
            <person name="Jhangiani S."/>
            <person name="Kollmar M."/>
            <person name="Kuwar S.S."/>
            <person name="Li S."/>
            <person name="Liu N.Y."/>
            <person name="Maibeche M.T."/>
            <person name="Miller J.R."/>
            <person name="Montagne N."/>
            <person name="Perry T."/>
            <person name="Qu J."/>
            <person name="Song S.V."/>
            <person name="Sutton G.G."/>
            <person name="Vogel H."/>
            <person name="Walenz B.P."/>
            <person name="Xu W."/>
            <person name="Zhang H.J."/>
            <person name="Zou Z."/>
            <person name="Batterham P."/>
            <person name="Edwards O.R."/>
            <person name="Feyereisen R."/>
            <person name="Gibbs R.A."/>
            <person name="Heckel D.G."/>
            <person name="McGrath A."/>
            <person name="Robin C."/>
            <person name="Scherer S.E."/>
            <person name="Worley K.C."/>
            <person name="Wu Y.D."/>
        </authorList>
    </citation>
    <scope>NUCLEOTIDE SEQUENCE [LARGE SCALE GENOMIC DNA]</scope>
    <source>
        <strain evidence="4">Harm_GR_Male_#8</strain>
        <tissue evidence="4">Whole organism</tissue>
    </source>
</reference>
<dbReference type="Pfam" id="PF00078">
    <property type="entry name" value="RVT_1"/>
    <property type="match status" value="1"/>
</dbReference>
<dbReference type="Pfam" id="PF05380">
    <property type="entry name" value="Peptidase_A17"/>
    <property type="match status" value="1"/>
</dbReference>
<feature type="region of interest" description="Disordered" evidence="2">
    <location>
        <begin position="503"/>
        <end position="537"/>
    </location>
</feature>
<gene>
    <name evidence="4" type="primary">HaOG206711</name>
    <name evidence="4" type="ORF">B5X24_HaOG206711</name>
</gene>
<dbReference type="InterPro" id="IPR043502">
    <property type="entry name" value="DNA/RNA_pol_sf"/>
</dbReference>
<sequence>MSLVEELLSEQEKIAVAIETLFTNFKKDGRERKTPDYIQRRLDSLDQYWSQFNNNHITLVNVGDASLHYFSSERYGVIQSQYQTIRETIKNYLLPKGTGSEERPQTPILKPPSFVLPSAQEQDRASSSKTEDMLKKQLSNFKAYMRTVSSINVELVSEKWEFEDLLRTLQSRWSVIDKLHWELDSELSGSNSEYEQEFSKYEAHYNNIKKSINKKMWSVAHIEKTTPKMDIPIFTGSYSKLRGEPERLIQHLQISSSNYSLSWAILTNRYDNTRLIFTAHANTLLNVPNLQQQSANGIKRIHDVTNECLNAIKNLGINTESWDPILVHILSQKLDTETYQDYMESVKQPREIPNLKEFLEFLETKFTTLESSRRKQDNITPKSSSSDQHQATGKNVNKPHQKPNYYKTSFSSSTRVFPSNSMGNKNMKNFTPNKYWCFICQNNEHGIYFCQKFLEMPPHIKKNVVDKNNLCYNCLYNHYGQPCKSEKRCRECNKEHNSILHEAFQSNHMSPRRTRPEASSSTATTGQQASSQVQGSSHVSLQGDPIEVLLPTAIIKIKAADGSYHVMRALLDQGSQTSLITENAAQILKLPRQKCKGVISGVGAKENNCKGMINIHCMSTEGDFNFETDVFIMKTLIKNLPTCSIPKPSWAYLKHIKLADPEFYKSRPVDILLGADVYCIILMEGICRENPNLPTAQQTRLGWILSGNVKTSFQCNVLLNDLKEIERFWETEDITESSDLSAEDQHCIQFYQETTSRRDDGSYVVRIPFKPNYQERLGESKNKARAQFYHLERKFERQPEIAKQYKSFINEYLSLGHMTREAKEQDGDGNMQLSCYLPHHCVQRDDSTTTKLRVVFNASNKTSSGFSLNDVMCRGPNLQRDLQSLIIKWRQYKYAYTADIEKMFRNIWVHPLDQSYQKILWRNNQDQIIREYFLATVTYGTKSAPFLAMMTLKQLALDERHNYVNSEAPDVLEESFYMDDLLHGSHSVESAKQLQEDLIKLLKAGGFNLRKWKANSSALLDEVICDQENFDFKQVESTKTLGLGWNPTKDNFLFNSKIMPSTVSVTTKRAFLSEISKLYDPLGWISPLTIKLKILFQDVWKAKIQWDEPIPTDIRNEWEKIKNDIMVINEIEIPRWLQTRQHDTIELHGFSDASTKAYACVIYCRIKRDQDSSVVLVAGKTKVVSLNKNTSLPRLELSGAVLLSKFMAKIKTCLNNYNIKIFGWIDSMAVLGWLNGDANKWKPFVANRVKQVTEVMPPNCWQYIKSKENPADCASRGLTASQLKNHDLWWHGPAWLRTYEPDQKALKNNYFTNLEIKKFQSTRLSEFLHGSIELFAGKAQTTYQLMN</sequence>
<dbReference type="InterPro" id="IPR001995">
    <property type="entry name" value="Peptidase_A2_cat"/>
</dbReference>
<dbReference type="GO" id="GO:0071897">
    <property type="term" value="P:DNA biosynthetic process"/>
    <property type="evidence" value="ECO:0007669"/>
    <property type="project" value="UniProtKB-ARBA"/>
</dbReference>
<feature type="region of interest" description="Disordered" evidence="2">
    <location>
        <begin position="372"/>
        <end position="422"/>
    </location>
</feature>
<evidence type="ECO:0000256" key="1">
    <source>
        <dbReference type="ARBA" id="ARBA00022801"/>
    </source>
</evidence>
<evidence type="ECO:0000259" key="3">
    <source>
        <dbReference type="PROSITE" id="PS50175"/>
    </source>
</evidence>
<organism evidence="4 5">
    <name type="scientific">Helicoverpa armigera</name>
    <name type="common">Cotton bollworm</name>
    <name type="synonym">Heliothis armigera</name>
    <dbReference type="NCBI Taxonomy" id="29058"/>
    <lineage>
        <taxon>Eukaryota</taxon>
        <taxon>Metazoa</taxon>
        <taxon>Ecdysozoa</taxon>
        <taxon>Arthropoda</taxon>
        <taxon>Hexapoda</taxon>
        <taxon>Insecta</taxon>
        <taxon>Pterygota</taxon>
        <taxon>Neoptera</taxon>
        <taxon>Endopterygota</taxon>
        <taxon>Lepidoptera</taxon>
        <taxon>Glossata</taxon>
        <taxon>Ditrysia</taxon>
        <taxon>Noctuoidea</taxon>
        <taxon>Noctuidae</taxon>
        <taxon>Heliothinae</taxon>
        <taxon>Helicoverpa</taxon>
    </lineage>
</organism>
<dbReference type="InterPro" id="IPR005312">
    <property type="entry name" value="DUF1759"/>
</dbReference>
<protein>
    <recommendedName>
        <fullName evidence="3">Peptidase A2 domain-containing protein</fullName>
    </recommendedName>
</protein>
<feature type="domain" description="Peptidase A2" evidence="3">
    <location>
        <begin position="567"/>
        <end position="603"/>
    </location>
</feature>
<dbReference type="GO" id="GO:0004190">
    <property type="term" value="F:aspartic-type endopeptidase activity"/>
    <property type="evidence" value="ECO:0007669"/>
    <property type="project" value="InterPro"/>
</dbReference>
<dbReference type="GO" id="GO:0006508">
    <property type="term" value="P:proteolysis"/>
    <property type="evidence" value="ECO:0007669"/>
    <property type="project" value="InterPro"/>
</dbReference>
<dbReference type="EMBL" id="KZ150008">
    <property type="protein sequence ID" value="PZC75149.1"/>
    <property type="molecule type" value="Genomic_DNA"/>
</dbReference>
<feature type="compositionally biased region" description="Polar residues" evidence="2">
    <location>
        <begin position="406"/>
        <end position="422"/>
    </location>
</feature>
<name>A0A2W1BJC9_HELAM</name>
<dbReference type="Gene3D" id="2.40.70.10">
    <property type="entry name" value="Acid Proteases"/>
    <property type="match status" value="1"/>
</dbReference>
<dbReference type="SUPFAM" id="SSF56672">
    <property type="entry name" value="DNA/RNA polymerases"/>
    <property type="match status" value="1"/>
</dbReference>
<evidence type="ECO:0000313" key="5">
    <source>
        <dbReference type="Proteomes" id="UP000249218"/>
    </source>
</evidence>
<keyword evidence="1" id="KW-0378">Hydrolase</keyword>
<dbReference type="PANTHER" id="PTHR47331:SF5">
    <property type="entry name" value="RIBONUCLEASE H"/>
    <property type="match status" value="1"/>
</dbReference>
<dbReference type="CDD" id="cd01644">
    <property type="entry name" value="RT_pepA17"/>
    <property type="match status" value="1"/>
</dbReference>
<dbReference type="Proteomes" id="UP000249218">
    <property type="component" value="Unassembled WGS sequence"/>
</dbReference>
<feature type="compositionally biased region" description="Polar residues" evidence="2">
    <location>
        <begin position="378"/>
        <end position="395"/>
    </location>
</feature>
<dbReference type="Pfam" id="PF03564">
    <property type="entry name" value="DUF1759"/>
    <property type="match status" value="1"/>
</dbReference>
<evidence type="ECO:0000313" key="4">
    <source>
        <dbReference type="EMBL" id="PZC75149.1"/>
    </source>
</evidence>
<dbReference type="InterPro" id="IPR000477">
    <property type="entry name" value="RT_dom"/>
</dbReference>
<dbReference type="InterPro" id="IPR008042">
    <property type="entry name" value="Retrotrans_Pao"/>
</dbReference>
<dbReference type="InterPro" id="IPR021109">
    <property type="entry name" value="Peptidase_aspartic_dom_sf"/>
</dbReference>
<keyword evidence="5" id="KW-1185">Reference proteome</keyword>
<dbReference type="PANTHER" id="PTHR47331">
    <property type="entry name" value="PHD-TYPE DOMAIN-CONTAINING PROTEIN"/>
    <property type="match status" value="1"/>
</dbReference>
<evidence type="ECO:0000256" key="2">
    <source>
        <dbReference type="SAM" id="MobiDB-lite"/>
    </source>
</evidence>